<organism evidence="1 2">
    <name type="scientific">Glossina palpalis gambiensis</name>
    <dbReference type="NCBI Taxonomy" id="67801"/>
    <lineage>
        <taxon>Eukaryota</taxon>
        <taxon>Metazoa</taxon>
        <taxon>Ecdysozoa</taxon>
        <taxon>Arthropoda</taxon>
        <taxon>Hexapoda</taxon>
        <taxon>Insecta</taxon>
        <taxon>Pterygota</taxon>
        <taxon>Neoptera</taxon>
        <taxon>Endopterygota</taxon>
        <taxon>Diptera</taxon>
        <taxon>Brachycera</taxon>
        <taxon>Muscomorpha</taxon>
        <taxon>Hippoboscoidea</taxon>
        <taxon>Glossinidae</taxon>
        <taxon>Glossina</taxon>
    </lineage>
</organism>
<reference evidence="2" key="1">
    <citation type="submission" date="2015-01" db="EMBL/GenBank/DDBJ databases">
        <authorList>
            <person name="Aksoy S."/>
            <person name="Warren W."/>
            <person name="Wilson R.K."/>
        </authorList>
    </citation>
    <scope>NUCLEOTIDE SEQUENCE [LARGE SCALE GENOMIC DNA]</scope>
    <source>
        <strain evidence="2">IAEA</strain>
    </source>
</reference>
<proteinExistence type="predicted"/>
<dbReference type="EMBL" id="JXJN01017056">
    <property type="status" value="NOT_ANNOTATED_CDS"/>
    <property type="molecule type" value="Genomic_DNA"/>
</dbReference>
<keyword evidence="2" id="KW-1185">Reference proteome</keyword>
<evidence type="ECO:0000313" key="1">
    <source>
        <dbReference type="EnsemblMetazoa" id="GPPI035027-PA"/>
    </source>
</evidence>
<name>A0A1B0BMU5_9MUSC</name>
<accession>A0A1B0BMU5</accession>
<reference evidence="1" key="2">
    <citation type="submission" date="2020-05" db="UniProtKB">
        <authorList>
            <consortium name="EnsemblMetazoa"/>
        </authorList>
    </citation>
    <scope>IDENTIFICATION</scope>
    <source>
        <strain evidence="1">IAEA</strain>
    </source>
</reference>
<dbReference type="Proteomes" id="UP000092460">
    <property type="component" value="Unassembled WGS sequence"/>
</dbReference>
<dbReference type="AlphaFoldDB" id="A0A1B0BMU5"/>
<sequence>LLCIFFFKINQFFQCGLCKSSTCITVHRLLIRQMKLELMGCEPSSPVSVSIQCLIIIKIEAEAGMVYQEYDGKFKLALRNKLMNVRVLVLTAMAI</sequence>
<dbReference type="EnsemblMetazoa" id="GPPI035027-RA">
    <property type="protein sequence ID" value="GPPI035027-PA"/>
    <property type="gene ID" value="GPPI035027"/>
</dbReference>
<protein>
    <submittedName>
        <fullName evidence="1">Uncharacterized protein</fullName>
    </submittedName>
</protein>
<evidence type="ECO:0000313" key="2">
    <source>
        <dbReference type="Proteomes" id="UP000092460"/>
    </source>
</evidence>
<dbReference type="VEuPathDB" id="VectorBase:GPPI035027"/>